<dbReference type="PROSITE" id="PS50977">
    <property type="entry name" value="HTH_TETR_2"/>
    <property type="match status" value="1"/>
</dbReference>
<evidence type="ECO:0000256" key="1">
    <source>
        <dbReference type="ARBA" id="ARBA00023015"/>
    </source>
</evidence>
<dbReference type="GO" id="GO:0003700">
    <property type="term" value="F:DNA-binding transcription factor activity"/>
    <property type="evidence" value="ECO:0007669"/>
    <property type="project" value="TreeGrafter"/>
</dbReference>
<organism evidence="6 7">
    <name type="scientific">Leifsonia poae</name>
    <dbReference type="NCBI Taxonomy" id="110933"/>
    <lineage>
        <taxon>Bacteria</taxon>
        <taxon>Bacillati</taxon>
        <taxon>Actinomycetota</taxon>
        <taxon>Actinomycetes</taxon>
        <taxon>Micrococcales</taxon>
        <taxon>Microbacteriaceae</taxon>
        <taxon>Leifsonia</taxon>
    </lineage>
</organism>
<keyword evidence="3" id="KW-0804">Transcription</keyword>
<dbReference type="GO" id="GO:0000976">
    <property type="term" value="F:transcription cis-regulatory region binding"/>
    <property type="evidence" value="ECO:0007669"/>
    <property type="project" value="TreeGrafter"/>
</dbReference>
<evidence type="ECO:0000256" key="4">
    <source>
        <dbReference type="PROSITE-ProRule" id="PRU00335"/>
    </source>
</evidence>
<dbReference type="PANTHER" id="PTHR30055">
    <property type="entry name" value="HTH-TYPE TRANSCRIPTIONAL REGULATOR RUTR"/>
    <property type="match status" value="1"/>
</dbReference>
<dbReference type="Gene3D" id="1.10.357.10">
    <property type="entry name" value="Tetracycline Repressor, domain 2"/>
    <property type="match status" value="1"/>
</dbReference>
<name>A0A9W6HC14_9MICO</name>
<dbReference type="EMBL" id="BSEN01000013">
    <property type="protein sequence ID" value="GLJ77142.1"/>
    <property type="molecule type" value="Genomic_DNA"/>
</dbReference>
<keyword evidence="1" id="KW-0805">Transcription regulation</keyword>
<dbReference type="AlphaFoldDB" id="A0A9W6HC14"/>
<protein>
    <submittedName>
        <fullName evidence="6">TetR family transcriptional regulator</fullName>
    </submittedName>
</protein>
<reference evidence="6" key="1">
    <citation type="journal article" date="2014" name="Int. J. Syst. Evol. Microbiol.">
        <title>Complete genome sequence of Corynebacterium casei LMG S-19264T (=DSM 44701T), isolated from a smear-ripened cheese.</title>
        <authorList>
            <consortium name="US DOE Joint Genome Institute (JGI-PGF)"/>
            <person name="Walter F."/>
            <person name="Albersmeier A."/>
            <person name="Kalinowski J."/>
            <person name="Ruckert C."/>
        </authorList>
    </citation>
    <scope>NUCLEOTIDE SEQUENCE</scope>
    <source>
        <strain evidence="6">VKM Ac-1401</strain>
    </source>
</reference>
<gene>
    <name evidence="6" type="ORF">GCM10017584_27160</name>
</gene>
<dbReference type="SUPFAM" id="SSF46689">
    <property type="entry name" value="Homeodomain-like"/>
    <property type="match status" value="1"/>
</dbReference>
<proteinExistence type="predicted"/>
<evidence type="ECO:0000313" key="7">
    <source>
        <dbReference type="Proteomes" id="UP001142372"/>
    </source>
</evidence>
<feature type="DNA-binding region" description="H-T-H motif" evidence="4">
    <location>
        <begin position="48"/>
        <end position="67"/>
    </location>
</feature>
<dbReference type="SUPFAM" id="SSF48498">
    <property type="entry name" value="Tetracyclin repressor-like, C-terminal domain"/>
    <property type="match status" value="1"/>
</dbReference>
<dbReference type="InterPro" id="IPR036271">
    <property type="entry name" value="Tet_transcr_reg_TetR-rel_C_sf"/>
</dbReference>
<evidence type="ECO:0000256" key="3">
    <source>
        <dbReference type="ARBA" id="ARBA00023163"/>
    </source>
</evidence>
<dbReference type="PANTHER" id="PTHR30055:SF234">
    <property type="entry name" value="HTH-TYPE TRANSCRIPTIONAL REGULATOR BETI"/>
    <property type="match status" value="1"/>
</dbReference>
<keyword evidence="2 4" id="KW-0238">DNA-binding</keyword>
<reference evidence="6" key="2">
    <citation type="submission" date="2023-01" db="EMBL/GenBank/DDBJ databases">
        <authorList>
            <person name="Sun Q."/>
            <person name="Evtushenko L."/>
        </authorList>
    </citation>
    <scope>NUCLEOTIDE SEQUENCE</scope>
    <source>
        <strain evidence="6">VKM Ac-1401</strain>
    </source>
</reference>
<evidence type="ECO:0000313" key="6">
    <source>
        <dbReference type="EMBL" id="GLJ77142.1"/>
    </source>
</evidence>
<dbReference type="InterPro" id="IPR009057">
    <property type="entry name" value="Homeodomain-like_sf"/>
</dbReference>
<comment type="caution">
    <text evidence="6">The sequence shown here is derived from an EMBL/GenBank/DDBJ whole genome shotgun (WGS) entry which is preliminary data.</text>
</comment>
<accession>A0A9W6HC14</accession>
<evidence type="ECO:0000259" key="5">
    <source>
        <dbReference type="PROSITE" id="PS50977"/>
    </source>
</evidence>
<dbReference type="InterPro" id="IPR001647">
    <property type="entry name" value="HTH_TetR"/>
</dbReference>
<dbReference type="Proteomes" id="UP001142372">
    <property type="component" value="Unassembled WGS sequence"/>
</dbReference>
<sequence length="221" mass="25014">MRYQTFESAVSLTAMAERGPYSKGRERREAILESTLTVFSQLGSRRASMRAIADDVGISPALLQYYFSSREELLLEVIHQWDVTNAQRGTGMTHFADWLAAIRHNAVVPGIVHLYMTCVIEATDPDHPGRPFYKERYATLTRKIVGELLVQQRNGTLPADAEPERIARMLLAASEGMQIRWLHEPDFDMFDEFLFLLRQFGIVIPELEGADDPAAVLTTRA</sequence>
<evidence type="ECO:0000256" key="2">
    <source>
        <dbReference type="ARBA" id="ARBA00023125"/>
    </source>
</evidence>
<dbReference type="PRINTS" id="PR00455">
    <property type="entry name" value="HTHTETR"/>
</dbReference>
<keyword evidence="7" id="KW-1185">Reference proteome</keyword>
<feature type="domain" description="HTH tetR-type" evidence="5">
    <location>
        <begin position="25"/>
        <end position="85"/>
    </location>
</feature>
<dbReference type="Pfam" id="PF00440">
    <property type="entry name" value="TetR_N"/>
    <property type="match status" value="1"/>
</dbReference>
<dbReference type="InterPro" id="IPR050109">
    <property type="entry name" value="HTH-type_TetR-like_transc_reg"/>
</dbReference>